<accession>A0A0A9CLE9</accession>
<dbReference type="EMBL" id="GBRH01225538">
    <property type="protein sequence ID" value="JAD72357.1"/>
    <property type="molecule type" value="Transcribed_RNA"/>
</dbReference>
<evidence type="ECO:0000313" key="1">
    <source>
        <dbReference type="EMBL" id="JAD72357.1"/>
    </source>
</evidence>
<protein>
    <submittedName>
        <fullName evidence="1">Uncharacterized protein</fullName>
    </submittedName>
</protein>
<reference evidence="1" key="1">
    <citation type="submission" date="2014-09" db="EMBL/GenBank/DDBJ databases">
        <authorList>
            <person name="Magalhaes I.L.F."/>
            <person name="Oliveira U."/>
            <person name="Santos F.R."/>
            <person name="Vidigal T.H.D.A."/>
            <person name="Brescovit A.D."/>
            <person name="Santos A.J."/>
        </authorList>
    </citation>
    <scope>NUCLEOTIDE SEQUENCE</scope>
    <source>
        <tissue evidence="1">Shoot tissue taken approximately 20 cm above the soil surface</tissue>
    </source>
</reference>
<sequence length="13" mass="1460">MNTATLITPQIAW</sequence>
<reference evidence="1" key="2">
    <citation type="journal article" date="2015" name="Data Brief">
        <title>Shoot transcriptome of the giant reed, Arundo donax.</title>
        <authorList>
            <person name="Barrero R.A."/>
            <person name="Guerrero F.D."/>
            <person name="Moolhuijzen P."/>
            <person name="Goolsby J.A."/>
            <person name="Tidwell J."/>
            <person name="Bellgard S.E."/>
            <person name="Bellgard M.I."/>
        </authorList>
    </citation>
    <scope>NUCLEOTIDE SEQUENCE</scope>
    <source>
        <tissue evidence="1">Shoot tissue taken approximately 20 cm above the soil surface</tissue>
    </source>
</reference>
<organism evidence="1">
    <name type="scientific">Arundo donax</name>
    <name type="common">Giant reed</name>
    <name type="synonym">Donax arundinaceus</name>
    <dbReference type="NCBI Taxonomy" id="35708"/>
    <lineage>
        <taxon>Eukaryota</taxon>
        <taxon>Viridiplantae</taxon>
        <taxon>Streptophyta</taxon>
        <taxon>Embryophyta</taxon>
        <taxon>Tracheophyta</taxon>
        <taxon>Spermatophyta</taxon>
        <taxon>Magnoliopsida</taxon>
        <taxon>Liliopsida</taxon>
        <taxon>Poales</taxon>
        <taxon>Poaceae</taxon>
        <taxon>PACMAD clade</taxon>
        <taxon>Arundinoideae</taxon>
        <taxon>Arundineae</taxon>
        <taxon>Arundo</taxon>
    </lineage>
</organism>
<name>A0A0A9CLE9_ARUDO</name>
<proteinExistence type="predicted"/>